<organism evidence="2 3">
    <name type="scientific">Pseudonocardia abyssalis</name>
    <dbReference type="NCBI Taxonomy" id="2792008"/>
    <lineage>
        <taxon>Bacteria</taxon>
        <taxon>Bacillati</taxon>
        <taxon>Actinomycetota</taxon>
        <taxon>Actinomycetes</taxon>
        <taxon>Pseudonocardiales</taxon>
        <taxon>Pseudonocardiaceae</taxon>
        <taxon>Pseudonocardia</taxon>
    </lineage>
</organism>
<evidence type="ECO:0000256" key="1">
    <source>
        <dbReference type="SAM" id="Phobius"/>
    </source>
</evidence>
<accession>A0ABS6UY22</accession>
<keyword evidence="1" id="KW-1133">Transmembrane helix</keyword>
<dbReference type="Pfam" id="PF10066">
    <property type="entry name" value="DUF2304"/>
    <property type="match status" value="1"/>
</dbReference>
<proteinExistence type="predicted"/>
<dbReference type="Proteomes" id="UP000694287">
    <property type="component" value="Unassembled WGS sequence"/>
</dbReference>
<feature type="transmembrane region" description="Helical" evidence="1">
    <location>
        <begin position="67"/>
        <end position="85"/>
    </location>
</feature>
<evidence type="ECO:0000313" key="2">
    <source>
        <dbReference type="EMBL" id="MBW0137124.1"/>
    </source>
</evidence>
<protein>
    <submittedName>
        <fullName evidence="2">DUF2304 domain-containing protein</fullName>
    </submittedName>
</protein>
<keyword evidence="3" id="KW-1185">Reference proteome</keyword>
<name>A0ABS6UY22_9PSEU</name>
<sequence length="136" mass="14487">MIVQLLLLVAVAALLVLFVRNRHGVRVAAGKRVALVLFALVNVYAVIRPDDLTALAQAIGVGRGTDLVLYALVVGFLSVTLNQYLRFQGVDARVTELARTLAVREAEIVNRDRGLLVGPDARAVPVVPGVPDEPGA</sequence>
<dbReference type="EMBL" id="JADQDK010000001">
    <property type="protein sequence ID" value="MBW0137124.1"/>
    <property type="molecule type" value="Genomic_DNA"/>
</dbReference>
<keyword evidence="1" id="KW-0812">Transmembrane</keyword>
<reference evidence="2 3" key="1">
    <citation type="submission" date="2020-11" db="EMBL/GenBank/DDBJ databases">
        <title>Pseudonocardia abyssalis sp. nov. and Pseudonocardia oceani sp. nov., description and phylogenomic analysis of two novel actinomycetes isolated from the deep Southern Ocean.</title>
        <authorList>
            <person name="Parra J."/>
        </authorList>
    </citation>
    <scope>NUCLEOTIDE SEQUENCE [LARGE SCALE GENOMIC DNA]</scope>
    <source>
        <strain evidence="2 3">KRD-168</strain>
    </source>
</reference>
<keyword evidence="1" id="KW-0472">Membrane</keyword>
<feature type="transmembrane region" description="Helical" evidence="1">
    <location>
        <begin position="28"/>
        <end position="47"/>
    </location>
</feature>
<evidence type="ECO:0000313" key="3">
    <source>
        <dbReference type="Proteomes" id="UP000694287"/>
    </source>
</evidence>
<dbReference type="InterPro" id="IPR019277">
    <property type="entry name" value="DUF2304"/>
</dbReference>
<comment type="caution">
    <text evidence="2">The sequence shown here is derived from an EMBL/GenBank/DDBJ whole genome shotgun (WGS) entry which is preliminary data.</text>
</comment>
<gene>
    <name evidence="2" type="ORF">I4I81_23085</name>
</gene>